<reference evidence="11" key="1">
    <citation type="submission" date="2020-06" db="EMBL/GenBank/DDBJ databases">
        <authorList>
            <person name="Onetto C."/>
        </authorList>
    </citation>
    <scope>NUCLEOTIDE SEQUENCE</scope>
</reference>
<name>A0A9N8PQS2_9PEZI</name>
<feature type="compositionally biased region" description="Low complexity" evidence="9">
    <location>
        <begin position="232"/>
        <end position="250"/>
    </location>
</feature>
<dbReference type="PROSITE" id="PS00107">
    <property type="entry name" value="PROTEIN_KINASE_ATP"/>
    <property type="match status" value="1"/>
</dbReference>
<dbReference type="AlphaFoldDB" id="A0A9N8PQS2"/>
<feature type="region of interest" description="Disordered" evidence="9">
    <location>
        <begin position="31"/>
        <end position="178"/>
    </location>
</feature>
<dbReference type="PROSITE" id="PS50011">
    <property type="entry name" value="PROTEIN_KINASE_DOM"/>
    <property type="match status" value="1"/>
</dbReference>
<sequence>MDAPASLSLSLSLYKQAITHCTTRLSMGYGSASEGEIVQDKATRSRPPPASDHAIDRRSRPRSPPSRYNQRPRANHHNQHQHDSHKRPYSRRDDYHQHDRYPQDRPSTHPSHSRHNQDHPEKRQRHNRSPSPVRQAPVHEQPVPVVPDVSEEPPVDEAKLIEDRRKRREALRAKHRVQPQPLLQQALHVATASEPDSVMTSPAASVPSSPATPASPASFSITNDQDLANPVNADLNSPAAANAPSAADYDPTMDMQEDRINARLSAAARYEPKDQDTKADSTTTAHPPPPPPPQSAQLKELDMFADDDNDDMFAPEPVSGPKKEDGTQAVRVPEAKQLDRSLLDDWDDPEGYYRIILGELLDDRYHVQTNLGKGVFSAVVRALDNSTNRTVAIKIIPGMKEIEILQKLAEADPEDKKHIIRLERHFEHKGHLCMVFENLSINLREVLKKFGRDIGINIIAVRQYALQMFLGLTLLKKCEILHADLKPDNVLVNEKRNQLKIADLGSAMSADENDVTDALVSRFYRAPEIMLGIKHDYAIDMWSIGCTLFELYTGKICFTGSTNNQMLKGILECRGKIPNRMLKRSEFWPQHFEPDGTFLSQEIDNVTRREVVRRMNITRTVPAKELKARLFASSKGLSPADAKELNLFADLLDKCLAVDPVRRITPTDALKHPFISRPGPVPPHNTR</sequence>
<dbReference type="GO" id="GO:0004674">
    <property type="term" value="F:protein serine/threonine kinase activity"/>
    <property type="evidence" value="ECO:0007669"/>
    <property type="project" value="UniProtKB-KW"/>
</dbReference>
<keyword evidence="12" id="KW-1185">Reference proteome</keyword>
<dbReference type="GO" id="GO:0005524">
    <property type="term" value="F:ATP binding"/>
    <property type="evidence" value="ECO:0007669"/>
    <property type="project" value="UniProtKB-UniRule"/>
</dbReference>
<feature type="binding site" evidence="8">
    <location>
        <position position="394"/>
    </location>
    <ligand>
        <name>ATP</name>
        <dbReference type="ChEBI" id="CHEBI:30616"/>
    </ligand>
</feature>
<dbReference type="CDD" id="cd14135">
    <property type="entry name" value="STKc_PRP4"/>
    <property type="match status" value="1"/>
</dbReference>
<comment type="caution">
    <text evidence="11">The sequence shown here is derived from an EMBL/GenBank/DDBJ whole genome shotgun (WGS) entry which is preliminary data.</text>
</comment>
<dbReference type="FunFam" id="1.10.510.10:FF:000078">
    <property type="entry name" value="Serine/threonine-protein kinase PRP4 homolog"/>
    <property type="match status" value="1"/>
</dbReference>
<evidence type="ECO:0000256" key="8">
    <source>
        <dbReference type="PROSITE-ProRule" id="PRU10141"/>
    </source>
</evidence>
<dbReference type="SMART" id="SM00220">
    <property type="entry name" value="S_TKc"/>
    <property type="match status" value="1"/>
</dbReference>
<keyword evidence="4 8" id="KW-0547">Nucleotide-binding</keyword>
<evidence type="ECO:0000256" key="7">
    <source>
        <dbReference type="ARBA" id="ARBA00023596"/>
    </source>
</evidence>
<dbReference type="Gene3D" id="3.30.200.20">
    <property type="entry name" value="Phosphorylase Kinase, domain 1"/>
    <property type="match status" value="1"/>
</dbReference>
<accession>A0A9N8PQS2</accession>
<comment type="similarity">
    <text evidence="7">Belongs to the protein kinase superfamily. CMGC Ser/Thr protein kinase family.</text>
</comment>
<dbReference type="InterPro" id="IPR044092">
    <property type="entry name" value="STKc_PRP4"/>
</dbReference>
<feature type="domain" description="Protein kinase" evidence="10">
    <location>
        <begin position="365"/>
        <end position="675"/>
    </location>
</feature>
<dbReference type="GO" id="GO:0045292">
    <property type="term" value="P:mRNA cis splicing, via spliceosome"/>
    <property type="evidence" value="ECO:0007669"/>
    <property type="project" value="InterPro"/>
</dbReference>
<evidence type="ECO:0000256" key="4">
    <source>
        <dbReference type="ARBA" id="ARBA00022741"/>
    </source>
</evidence>
<evidence type="ECO:0000256" key="3">
    <source>
        <dbReference type="ARBA" id="ARBA00022679"/>
    </source>
</evidence>
<proteinExistence type="inferred from homology"/>
<dbReference type="InterPro" id="IPR000719">
    <property type="entry name" value="Prot_kinase_dom"/>
</dbReference>
<dbReference type="SUPFAM" id="SSF56112">
    <property type="entry name" value="Protein kinase-like (PK-like)"/>
    <property type="match status" value="1"/>
</dbReference>
<dbReference type="Pfam" id="PF00069">
    <property type="entry name" value="Pkinase"/>
    <property type="match status" value="1"/>
</dbReference>
<feature type="compositionally biased region" description="Basic and acidic residues" evidence="9">
    <location>
        <begin position="270"/>
        <end position="279"/>
    </location>
</feature>
<dbReference type="OrthoDB" id="9332038at2759"/>
<evidence type="ECO:0000313" key="12">
    <source>
        <dbReference type="Proteomes" id="UP000745764"/>
    </source>
</evidence>
<feature type="compositionally biased region" description="Acidic residues" evidence="9">
    <location>
        <begin position="303"/>
        <end position="313"/>
    </location>
</feature>
<evidence type="ECO:0000313" key="11">
    <source>
        <dbReference type="EMBL" id="CAD0108282.1"/>
    </source>
</evidence>
<dbReference type="PROSITE" id="PS00108">
    <property type="entry name" value="PROTEIN_KINASE_ST"/>
    <property type="match status" value="1"/>
</dbReference>
<dbReference type="InterPro" id="IPR008271">
    <property type="entry name" value="Ser/Thr_kinase_AS"/>
</dbReference>
<dbReference type="Proteomes" id="UP000745764">
    <property type="component" value="Unassembled WGS sequence"/>
</dbReference>
<protein>
    <recommendedName>
        <fullName evidence="1">non-specific serine/threonine protein kinase</fullName>
        <ecNumber evidence="1">2.7.11.1</ecNumber>
    </recommendedName>
</protein>
<evidence type="ECO:0000256" key="1">
    <source>
        <dbReference type="ARBA" id="ARBA00012513"/>
    </source>
</evidence>
<keyword evidence="2" id="KW-0723">Serine/threonine-protein kinase</keyword>
<dbReference type="EMBL" id="CAINUL010000002">
    <property type="protein sequence ID" value="CAD0108282.1"/>
    <property type="molecule type" value="Genomic_DNA"/>
</dbReference>
<keyword evidence="6 8" id="KW-0067">ATP-binding</keyword>
<evidence type="ECO:0000259" key="10">
    <source>
        <dbReference type="PROSITE" id="PS50011"/>
    </source>
</evidence>
<dbReference type="InterPro" id="IPR011009">
    <property type="entry name" value="Kinase-like_dom_sf"/>
</dbReference>
<dbReference type="InterPro" id="IPR017441">
    <property type="entry name" value="Protein_kinase_ATP_BS"/>
</dbReference>
<organism evidence="11 12">
    <name type="scientific">Aureobasidium uvarum</name>
    <dbReference type="NCBI Taxonomy" id="2773716"/>
    <lineage>
        <taxon>Eukaryota</taxon>
        <taxon>Fungi</taxon>
        <taxon>Dikarya</taxon>
        <taxon>Ascomycota</taxon>
        <taxon>Pezizomycotina</taxon>
        <taxon>Dothideomycetes</taxon>
        <taxon>Dothideomycetidae</taxon>
        <taxon>Dothideales</taxon>
        <taxon>Saccotheciaceae</taxon>
        <taxon>Aureobasidium</taxon>
    </lineage>
</organism>
<feature type="compositionally biased region" description="Basic residues" evidence="9">
    <location>
        <begin position="73"/>
        <end position="89"/>
    </location>
</feature>
<feature type="compositionally biased region" description="Low complexity" evidence="9">
    <location>
        <begin position="197"/>
        <end position="218"/>
    </location>
</feature>
<feature type="compositionally biased region" description="Basic and acidic residues" evidence="9">
    <location>
        <begin position="90"/>
        <end position="107"/>
    </location>
</feature>
<feature type="region of interest" description="Disordered" evidence="9">
    <location>
        <begin position="190"/>
        <end position="251"/>
    </location>
</feature>
<dbReference type="PANTHER" id="PTHR24058">
    <property type="entry name" value="DUAL SPECIFICITY PROTEIN KINASE"/>
    <property type="match status" value="1"/>
</dbReference>
<gene>
    <name evidence="11" type="ORF">AWRI4620_LOCUS2537</name>
</gene>
<dbReference type="PANTHER" id="PTHR24058:SF103">
    <property type="entry name" value="SERINE_THREONINE-PROTEIN KINASE PRP4 HOMOLOG"/>
    <property type="match status" value="1"/>
</dbReference>
<keyword evidence="5" id="KW-0418">Kinase</keyword>
<feature type="region of interest" description="Disordered" evidence="9">
    <location>
        <begin position="268"/>
        <end position="328"/>
    </location>
</feature>
<evidence type="ECO:0000256" key="9">
    <source>
        <dbReference type="SAM" id="MobiDB-lite"/>
    </source>
</evidence>
<feature type="compositionally biased region" description="Basic residues" evidence="9">
    <location>
        <begin position="165"/>
        <end position="177"/>
    </location>
</feature>
<evidence type="ECO:0000256" key="5">
    <source>
        <dbReference type="ARBA" id="ARBA00022777"/>
    </source>
</evidence>
<evidence type="ECO:0000256" key="2">
    <source>
        <dbReference type="ARBA" id="ARBA00022527"/>
    </source>
</evidence>
<keyword evidence="3" id="KW-0808">Transferase</keyword>
<dbReference type="Gene3D" id="1.10.510.10">
    <property type="entry name" value="Transferase(Phosphotransferase) domain 1"/>
    <property type="match status" value="1"/>
</dbReference>
<evidence type="ECO:0000256" key="6">
    <source>
        <dbReference type="ARBA" id="ARBA00022840"/>
    </source>
</evidence>
<dbReference type="InterPro" id="IPR050494">
    <property type="entry name" value="Ser_Thr_dual-spec_kinase"/>
</dbReference>
<dbReference type="EC" id="2.7.11.1" evidence="1"/>